<keyword evidence="6" id="KW-0732">Signal</keyword>
<dbReference type="EMBL" id="JASJQH010002178">
    <property type="protein sequence ID" value="KAK9760399.1"/>
    <property type="molecule type" value="Genomic_DNA"/>
</dbReference>
<dbReference type="InterPro" id="IPR000209">
    <property type="entry name" value="Peptidase_S8/S53_dom"/>
</dbReference>
<dbReference type="PANTHER" id="PTHR43806:SF66">
    <property type="entry name" value="SERIN ENDOPEPTIDASE"/>
    <property type="match status" value="1"/>
</dbReference>
<reference evidence="8 9" key="1">
    <citation type="submission" date="2023-04" db="EMBL/GenBank/DDBJ databases">
        <title>Genome of Basidiobolus ranarum AG-B5.</title>
        <authorList>
            <person name="Stajich J.E."/>
            <person name="Carter-House D."/>
            <person name="Gryganskyi A."/>
        </authorList>
    </citation>
    <scope>NUCLEOTIDE SEQUENCE [LARGE SCALE GENOMIC DNA]</scope>
    <source>
        <strain evidence="8 9">AG-B5</strain>
    </source>
</reference>
<dbReference type="Gene3D" id="3.40.50.200">
    <property type="entry name" value="Peptidase S8/S53 domain"/>
    <property type="match status" value="1"/>
</dbReference>
<evidence type="ECO:0000256" key="3">
    <source>
        <dbReference type="ARBA" id="ARBA00022801"/>
    </source>
</evidence>
<comment type="similarity">
    <text evidence="1 5">Belongs to the peptidase S8 family.</text>
</comment>
<dbReference type="InterPro" id="IPR015500">
    <property type="entry name" value="Peptidase_S8_subtilisin-rel"/>
</dbReference>
<keyword evidence="9" id="KW-1185">Reference proteome</keyword>
<sequence length="242" mass="25751">MRLQQLFLLSAVLMAEYALGSRPIGVLKSVPAGFGDNTISVVPHAYIVEFHEDGKDLKSSAREHLLANLKQQGIVFQERTTFSDTFSGISLNVDSKHADLLASVQGVKAVWPITQHKRNAAIDQSKILGSGSLPANLISSPHVMTGVDKVHETLKNTGSGIKVGVIDTGIDYTHPALGGCFGKNCRVQYGYDFVGDAYNGKVGSIKGDSDPKDCQGHGTHVAGIIGAHDSNFVGVAPDVTLW</sequence>
<dbReference type="InterPro" id="IPR022398">
    <property type="entry name" value="Peptidase_S8_His-AS"/>
</dbReference>
<name>A0ABR2WFX0_9FUNG</name>
<comment type="caution">
    <text evidence="8">The sequence shown here is derived from an EMBL/GenBank/DDBJ whole genome shotgun (WGS) entry which is preliminary data.</text>
</comment>
<dbReference type="PANTHER" id="PTHR43806">
    <property type="entry name" value="PEPTIDASE S8"/>
    <property type="match status" value="1"/>
</dbReference>
<proteinExistence type="inferred from homology"/>
<dbReference type="PROSITE" id="PS00137">
    <property type="entry name" value="SUBTILASE_HIS"/>
    <property type="match status" value="1"/>
</dbReference>
<dbReference type="SUPFAM" id="SSF52743">
    <property type="entry name" value="Subtilisin-like"/>
    <property type="match status" value="1"/>
</dbReference>
<dbReference type="InterPro" id="IPR023827">
    <property type="entry name" value="Peptidase_S8_Asp-AS"/>
</dbReference>
<evidence type="ECO:0000256" key="4">
    <source>
        <dbReference type="ARBA" id="ARBA00022825"/>
    </source>
</evidence>
<keyword evidence="2" id="KW-0645">Protease</keyword>
<dbReference type="InterPro" id="IPR050131">
    <property type="entry name" value="Peptidase_S8_subtilisin-like"/>
</dbReference>
<evidence type="ECO:0000313" key="9">
    <source>
        <dbReference type="Proteomes" id="UP001479436"/>
    </source>
</evidence>
<evidence type="ECO:0000256" key="5">
    <source>
        <dbReference type="PROSITE-ProRule" id="PRU01240"/>
    </source>
</evidence>
<keyword evidence="4" id="KW-0720">Serine protease</keyword>
<gene>
    <name evidence="8" type="ORF">K7432_015607</name>
</gene>
<organism evidence="8 9">
    <name type="scientific">Basidiobolus ranarum</name>
    <dbReference type="NCBI Taxonomy" id="34480"/>
    <lineage>
        <taxon>Eukaryota</taxon>
        <taxon>Fungi</taxon>
        <taxon>Fungi incertae sedis</taxon>
        <taxon>Zoopagomycota</taxon>
        <taxon>Entomophthoromycotina</taxon>
        <taxon>Basidiobolomycetes</taxon>
        <taxon>Basidiobolales</taxon>
        <taxon>Basidiobolaceae</taxon>
        <taxon>Basidiobolus</taxon>
    </lineage>
</organism>
<protein>
    <recommendedName>
        <fullName evidence="7">Peptidase S8/S53 domain-containing protein</fullName>
    </recommendedName>
</protein>
<evidence type="ECO:0000313" key="8">
    <source>
        <dbReference type="EMBL" id="KAK9760399.1"/>
    </source>
</evidence>
<dbReference type="PROSITE" id="PS51892">
    <property type="entry name" value="SUBTILASE"/>
    <property type="match status" value="1"/>
</dbReference>
<evidence type="ECO:0000256" key="6">
    <source>
        <dbReference type="SAM" id="SignalP"/>
    </source>
</evidence>
<feature type="signal peptide" evidence="6">
    <location>
        <begin position="1"/>
        <end position="20"/>
    </location>
</feature>
<evidence type="ECO:0000256" key="1">
    <source>
        <dbReference type="ARBA" id="ARBA00011073"/>
    </source>
</evidence>
<feature type="domain" description="Peptidase S8/S53" evidence="7">
    <location>
        <begin position="158"/>
        <end position="241"/>
    </location>
</feature>
<keyword evidence="3" id="KW-0378">Hydrolase</keyword>
<evidence type="ECO:0000259" key="7">
    <source>
        <dbReference type="Pfam" id="PF00082"/>
    </source>
</evidence>
<dbReference type="PROSITE" id="PS00136">
    <property type="entry name" value="SUBTILASE_ASP"/>
    <property type="match status" value="1"/>
</dbReference>
<comment type="caution">
    <text evidence="5">Lacks conserved residue(s) required for the propagation of feature annotation.</text>
</comment>
<evidence type="ECO:0000256" key="2">
    <source>
        <dbReference type="ARBA" id="ARBA00022670"/>
    </source>
</evidence>
<dbReference type="InterPro" id="IPR036852">
    <property type="entry name" value="Peptidase_S8/S53_dom_sf"/>
</dbReference>
<dbReference type="PRINTS" id="PR00723">
    <property type="entry name" value="SUBTILISIN"/>
</dbReference>
<accession>A0ABR2WFX0</accession>
<feature type="chain" id="PRO_5046381494" description="Peptidase S8/S53 domain-containing protein" evidence="6">
    <location>
        <begin position="21"/>
        <end position="242"/>
    </location>
</feature>
<dbReference type="Pfam" id="PF00082">
    <property type="entry name" value="Peptidase_S8"/>
    <property type="match status" value="1"/>
</dbReference>
<dbReference type="Proteomes" id="UP001479436">
    <property type="component" value="Unassembled WGS sequence"/>
</dbReference>